<dbReference type="STRING" id="39480.EUAN_06120"/>
<comment type="caution">
    <text evidence="1">The sequence shown here is derived from an EMBL/GenBank/DDBJ whole genome shotgun (WGS) entry which is preliminary data.</text>
</comment>
<proteinExistence type="predicted"/>
<accession>A0A1S1V8A7</accession>
<name>A0A1S1V8A7_9FIRM</name>
<protein>
    <submittedName>
        <fullName evidence="1">Uncharacterized protein</fullName>
    </submittedName>
</protein>
<keyword evidence="2" id="KW-1185">Reference proteome</keyword>
<dbReference type="EMBL" id="MKIE01000002">
    <property type="protein sequence ID" value="OHW62828.1"/>
    <property type="molecule type" value="Genomic_DNA"/>
</dbReference>
<dbReference type="Proteomes" id="UP000180254">
    <property type="component" value="Unassembled WGS sequence"/>
</dbReference>
<gene>
    <name evidence="1" type="ORF">EUAN_06120</name>
</gene>
<dbReference type="AlphaFoldDB" id="A0A1S1V8A7"/>
<evidence type="ECO:0000313" key="2">
    <source>
        <dbReference type="Proteomes" id="UP000180254"/>
    </source>
</evidence>
<evidence type="ECO:0000313" key="1">
    <source>
        <dbReference type="EMBL" id="OHW62828.1"/>
    </source>
</evidence>
<sequence>MAEVNVERVSRLCEELNTQVGFNQIDTDCLINNLNGYCYITRSIPIFRNNHVDVVLDLSNSEVFIETREGNIVIDFILLKRLNQIYELVEEYNDMLE</sequence>
<reference evidence="1 2" key="1">
    <citation type="submission" date="2016-09" db="EMBL/GenBank/DDBJ databases">
        <title>Genome sequence of Eubacterium angustum.</title>
        <authorList>
            <person name="Poehlein A."/>
            <person name="Daniel R."/>
        </authorList>
    </citation>
    <scope>NUCLEOTIDE SEQUENCE [LARGE SCALE GENOMIC DNA]</scope>
    <source>
        <strain evidence="1 2">DSM 1989</strain>
    </source>
</reference>
<dbReference type="RefSeq" id="WP_071061573.1">
    <property type="nucleotide sequence ID" value="NZ_MKIE01000002.1"/>
</dbReference>
<organism evidence="1 2">
    <name type="scientific">Andreesenia angusta</name>
    <dbReference type="NCBI Taxonomy" id="39480"/>
    <lineage>
        <taxon>Bacteria</taxon>
        <taxon>Bacillati</taxon>
        <taxon>Bacillota</taxon>
        <taxon>Tissierellia</taxon>
        <taxon>Tissierellales</taxon>
        <taxon>Gottschalkiaceae</taxon>
        <taxon>Andreesenia</taxon>
    </lineage>
</organism>